<dbReference type="InterPro" id="IPR002110">
    <property type="entry name" value="Ankyrin_rpt"/>
</dbReference>
<organism evidence="3 4">
    <name type="scientific">Aspergillus pseudonomiae</name>
    <dbReference type="NCBI Taxonomy" id="1506151"/>
    <lineage>
        <taxon>Eukaryota</taxon>
        <taxon>Fungi</taxon>
        <taxon>Dikarya</taxon>
        <taxon>Ascomycota</taxon>
        <taxon>Pezizomycotina</taxon>
        <taxon>Eurotiomycetes</taxon>
        <taxon>Eurotiomycetidae</taxon>
        <taxon>Eurotiales</taxon>
        <taxon>Aspergillaceae</taxon>
        <taxon>Aspergillus</taxon>
        <taxon>Aspergillus subgen. Circumdati</taxon>
    </lineage>
</organism>
<dbReference type="GeneID" id="43669645"/>
<proteinExistence type="predicted"/>
<accession>A0A5N7D8C3</accession>
<dbReference type="AlphaFoldDB" id="A0A5N6HYD9"/>
<evidence type="ECO:0000313" key="3">
    <source>
        <dbReference type="EMBL" id="KAE8402539.1"/>
    </source>
</evidence>
<name>A0A5N6HYD9_9EURO</name>
<keyword evidence="1" id="KW-0677">Repeat</keyword>
<dbReference type="InterPro" id="IPR036770">
    <property type="entry name" value="Ankyrin_rpt-contain_sf"/>
</dbReference>
<keyword evidence="4" id="KW-1185">Reference proteome</keyword>
<dbReference type="OrthoDB" id="426293at2759"/>
<dbReference type="Pfam" id="PF12796">
    <property type="entry name" value="Ank_2"/>
    <property type="match status" value="1"/>
</dbReference>
<dbReference type="PANTHER" id="PTHR24201">
    <property type="entry name" value="ANK_REP_REGION DOMAIN-CONTAINING PROTEIN"/>
    <property type="match status" value="1"/>
</dbReference>
<dbReference type="Proteomes" id="UP000325579">
    <property type="component" value="Unassembled WGS sequence"/>
</dbReference>
<reference evidence="3 4" key="1">
    <citation type="submission" date="2019-04" db="EMBL/GenBank/DDBJ databases">
        <authorList>
            <consortium name="DOE Joint Genome Institute"/>
            <person name="Mondo S."/>
            <person name="Kjaerbolling I."/>
            <person name="Vesth T."/>
            <person name="Frisvad J.C."/>
            <person name="Nybo J.L."/>
            <person name="Theobald S."/>
            <person name="Kildgaard S."/>
            <person name="Isbrandt T."/>
            <person name="Kuo A."/>
            <person name="Sato A."/>
            <person name="Lyhne E.K."/>
            <person name="Kogle M.E."/>
            <person name="Wiebenga A."/>
            <person name="Kun R.S."/>
            <person name="Lubbers R.J."/>
            <person name="Makela M.R."/>
            <person name="Barry K."/>
            <person name="Chovatia M."/>
            <person name="Clum A."/>
            <person name="Daum C."/>
            <person name="Haridas S."/>
            <person name="He G."/>
            <person name="LaButti K."/>
            <person name="Lipzen A."/>
            <person name="Riley R."/>
            <person name="Salamov A."/>
            <person name="Simmons B.A."/>
            <person name="Magnuson J.K."/>
            <person name="Henrissat B."/>
            <person name="Mortensen U.H."/>
            <person name="Larsen T.O."/>
            <person name="Devries R.P."/>
            <person name="Grigoriev I.V."/>
            <person name="Machida M."/>
            <person name="Baker S.E."/>
            <person name="Andersen M.R."/>
            <person name="Cantor M.N."/>
            <person name="Hua S.X."/>
        </authorList>
    </citation>
    <scope>NUCLEOTIDE SEQUENCE [LARGE SCALE GENOMIC DNA]</scope>
    <source>
        <strain evidence="3 4">CBS 119388</strain>
    </source>
</reference>
<gene>
    <name evidence="3" type="ORF">BDV37DRAFT_272841</name>
</gene>
<evidence type="ECO:0000256" key="1">
    <source>
        <dbReference type="ARBA" id="ARBA00022737"/>
    </source>
</evidence>
<evidence type="ECO:0000313" key="4">
    <source>
        <dbReference type="Proteomes" id="UP000325579"/>
    </source>
</evidence>
<evidence type="ECO:0000256" key="2">
    <source>
        <dbReference type="ARBA" id="ARBA00023043"/>
    </source>
</evidence>
<dbReference type="Gene3D" id="1.25.40.20">
    <property type="entry name" value="Ankyrin repeat-containing domain"/>
    <property type="match status" value="1"/>
</dbReference>
<protein>
    <submittedName>
        <fullName evidence="3">Ankyrin</fullName>
    </submittedName>
</protein>
<dbReference type="SUPFAM" id="SSF48403">
    <property type="entry name" value="Ankyrin repeat"/>
    <property type="match status" value="1"/>
</dbReference>
<dbReference type="InterPro" id="IPR050776">
    <property type="entry name" value="Ank_Repeat/CDKN_Inhibitor"/>
</dbReference>
<sequence length="183" mass="21474">MNFELFAKATREKQYDILYYTFDDLALATWFFEPGADPNKRCQLRDATPLSYAVFEAPFTIIELLFQYGGSAEYGQLLHYASMRYDLDGPHILKYLYNKNPRVMDRANDYLDEGYEEFPMNYRLGLCTPIQYAARAGSLESVRFLVKQGGDPWRLDPYRRTALSYAVLYQHEPIKHYLNNLKT</sequence>
<dbReference type="RefSeq" id="XP_031939858.1">
    <property type="nucleotide sequence ID" value="XM_032084954.1"/>
</dbReference>
<accession>A0A5N6HYD9</accession>
<keyword evidence="2" id="KW-0040">ANK repeat</keyword>
<dbReference type="EMBL" id="ML736787">
    <property type="protein sequence ID" value="KAE8402539.1"/>
    <property type="molecule type" value="Genomic_DNA"/>
</dbReference>